<dbReference type="GO" id="GO:0009734">
    <property type="term" value="P:auxin-activated signaling pathway"/>
    <property type="evidence" value="ECO:0007669"/>
    <property type="project" value="UniProtKB-KW"/>
</dbReference>
<dbReference type="Pfam" id="PF03547">
    <property type="entry name" value="Mem_trans"/>
    <property type="match status" value="1"/>
</dbReference>
<evidence type="ECO:0000256" key="2">
    <source>
        <dbReference type="ARBA" id="ARBA00009177"/>
    </source>
</evidence>
<keyword evidence="4 8" id="KW-0812">Transmembrane</keyword>
<feature type="transmembrane region" description="Helical" evidence="8">
    <location>
        <begin position="12"/>
        <end position="32"/>
    </location>
</feature>
<evidence type="ECO:0000313" key="10">
    <source>
        <dbReference type="Proteomes" id="UP000447434"/>
    </source>
</evidence>
<dbReference type="AlphaFoldDB" id="A0A6A4NE99"/>
<comment type="caution">
    <text evidence="9">The sequence shown here is derived from an EMBL/GenBank/DDBJ whole genome shotgun (WGS) entry which is preliminary data.</text>
</comment>
<dbReference type="GO" id="GO:0005886">
    <property type="term" value="C:plasma membrane"/>
    <property type="evidence" value="ECO:0007669"/>
    <property type="project" value="TreeGrafter"/>
</dbReference>
<dbReference type="InterPro" id="IPR051107">
    <property type="entry name" value="Auxin_Efflux_Carrier"/>
</dbReference>
<dbReference type="OrthoDB" id="2133778at2759"/>
<reference evidence="10" key="1">
    <citation type="journal article" date="2020" name="Nat. Commun.">
        <title>Genome sequence of the cluster root forming white lupin.</title>
        <authorList>
            <person name="Hufnagel B."/>
            <person name="Marques A."/>
            <person name="Soriano A."/>
            <person name="Marques L."/>
            <person name="Divol F."/>
            <person name="Doumas P."/>
            <person name="Sallet E."/>
            <person name="Mancinotti D."/>
            <person name="Carrere S."/>
            <person name="Marande W."/>
            <person name="Arribat S."/>
            <person name="Keller J."/>
            <person name="Huneau C."/>
            <person name="Blein T."/>
            <person name="Aime D."/>
            <person name="Laguerre M."/>
            <person name="Taylor J."/>
            <person name="Schubert V."/>
            <person name="Nelson M."/>
            <person name="Geu-Flores F."/>
            <person name="Crespi M."/>
            <person name="Gallardo-Guerrero K."/>
            <person name="Delaux P.-M."/>
            <person name="Salse J."/>
            <person name="Berges H."/>
            <person name="Guyot R."/>
            <person name="Gouzy J."/>
            <person name="Peret B."/>
        </authorList>
    </citation>
    <scope>NUCLEOTIDE SEQUENCE [LARGE SCALE GENOMIC DNA]</scope>
    <source>
        <strain evidence="10">cv. Amiga</strain>
    </source>
</reference>
<dbReference type="EMBL" id="WOCE01000025">
    <property type="protein sequence ID" value="KAE9584977.1"/>
    <property type="molecule type" value="Genomic_DNA"/>
</dbReference>
<sequence length="293" mass="33410">MDIGKTLDWNGIFAATIPLYVAIALAFASVRWWKIFTPEHCIGINNYVVEFAIPFFIFDLFISTNMYTINFKIFAADALQKIIILVVLFLLKLLRKDFTLEWLVTIFSISGFSNNIVIGIPLIDSMYGEGSLTYLVQILAFQFAIWFNVMIAMYEYISARNPIKDHLHETDKSIKTEDDLPLSFIEPSNNVSDNGSKDLGQKSTMNIMAHESYDVDVQIGPLEPSLQQKVTPNSPRKCLDQGDGEVKEKVPKRVSIKLLFISLRRKLPINKLTYATVTGIAWSLIIFRYYTIL</sequence>
<evidence type="ECO:0000256" key="8">
    <source>
        <dbReference type="SAM" id="Phobius"/>
    </source>
</evidence>
<evidence type="ECO:0000313" key="9">
    <source>
        <dbReference type="EMBL" id="KAE9584977.1"/>
    </source>
</evidence>
<dbReference type="InterPro" id="IPR004776">
    <property type="entry name" value="Mem_transp_PIN-like"/>
</dbReference>
<gene>
    <name evidence="9" type="ORF">Lalb_Chr25g0284131</name>
</gene>
<evidence type="ECO:0000256" key="3">
    <source>
        <dbReference type="ARBA" id="ARBA00022448"/>
    </source>
</evidence>
<evidence type="ECO:0000256" key="5">
    <source>
        <dbReference type="ARBA" id="ARBA00022989"/>
    </source>
</evidence>
<keyword evidence="10" id="KW-1185">Reference proteome</keyword>
<proteinExistence type="inferred from homology"/>
<dbReference type="GO" id="GO:0005783">
    <property type="term" value="C:endoplasmic reticulum"/>
    <property type="evidence" value="ECO:0007669"/>
    <property type="project" value="TreeGrafter"/>
</dbReference>
<dbReference type="Proteomes" id="UP000447434">
    <property type="component" value="Chromosome 25"/>
</dbReference>
<name>A0A6A4NE99_LUPAL</name>
<comment type="subcellular location">
    <subcellularLocation>
        <location evidence="1">Membrane</location>
        <topology evidence="1">Multi-pass membrane protein</topology>
    </subcellularLocation>
</comment>
<dbReference type="GO" id="GO:0009926">
    <property type="term" value="P:auxin polar transport"/>
    <property type="evidence" value="ECO:0007669"/>
    <property type="project" value="TreeGrafter"/>
</dbReference>
<feature type="transmembrane region" description="Helical" evidence="8">
    <location>
        <begin position="272"/>
        <end position="290"/>
    </location>
</feature>
<evidence type="ECO:0000256" key="4">
    <source>
        <dbReference type="ARBA" id="ARBA00022692"/>
    </source>
</evidence>
<comment type="similarity">
    <text evidence="2">Belongs to the auxin efflux carrier (TC 2.A.69.1) family.</text>
</comment>
<feature type="transmembrane region" description="Helical" evidence="8">
    <location>
        <begin position="69"/>
        <end position="91"/>
    </location>
</feature>
<dbReference type="PANTHER" id="PTHR31752">
    <property type="entry name" value="AUXIN EFFLUX CARRIER COMPONENT 1B-RELATED"/>
    <property type="match status" value="1"/>
</dbReference>
<protein>
    <submittedName>
        <fullName evidence="9">Putative membrane transport protein</fullName>
    </submittedName>
</protein>
<feature type="transmembrane region" description="Helical" evidence="8">
    <location>
        <begin position="135"/>
        <end position="157"/>
    </location>
</feature>
<dbReference type="PANTHER" id="PTHR31752:SF66">
    <property type="entry name" value="AUXIN EFFLUX CARRIER COMPONENT 1B-RELATED"/>
    <property type="match status" value="1"/>
</dbReference>
<keyword evidence="7" id="KW-0927">Auxin signaling pathway</keyword>
<evidence type="ECO:0000256" key="7">
    <source>
        <dbReference type="ARBA" id="ARBA00023294"/>
    </source>
</evidence>
<accession>A0A6A4NE99</accession>
<keyword evidence="6 8" id="KW-0472">Membrane</keyword>
<evidence type="ECO:0000256" key="1">
    <source>
        <dbReference type="ARBA" id="ARBA00004141"/>
    </source>
</evidence>
<keyword evidence="5 8" id="KW-1133">Transmembrane helix</keyword>
<feature type="transmembrane region" description="Helical" evidence="8">
    <location>
        <begin position="44"/>
        <end position="63"/>
    </location>
</feature>
<dbReference type="GO" id="GO:0010329">
    <property type="term" value="F:auxin efflux transmembrane transporter activity"/>
    <property type="evidence" value="ECO:0007669"/>
    <property type="project" value="TreeGrafter"/>
</dbReference>
<feature type="transmembrane region" description="Helical" evidence="8">
    <location>
        <begin position="103"/>
        <end position="123"/>
    </location>
</feature>
<keyword evidence="3" id="KW-0813">Transport</keyword>
<organism evidence="9 10">
    <name type="scientific">Lupinus albus</name>
    <name type="common">White lupine</name>
    <name type="synonym">Lupinus termis</name>
    <dbReference type="NCBI Taxonomy" id="3870"/>
    <lineage>
        <taxon>Eukaryota</taxon>
        <taxon>Viridiplantae</taxon>
        <taxon>Streptophyta</taxon>
        <taxon>Embryophyta</taxon>
        <taxon>Tracheophyta</taxon>
        <taxon>Spermatophyta</taxon>
        <taxon>Magnoliopsida</taxon>
        <taxon>eudicotyledons</taxon>
        <taxon>Gunneridae</taxon>
        <taxon>Pentapetalae</taxon>
        <taxon>rosids</taxon>
        <taxon>fabids</taxon>
        <taxon>Fabales</taxon>
        <taxon>Fabaceae</taxon>
        <taxon>Papilionoideae</taxon>
        <taxon>50 kb inversion clade</taxon>
        <taxon>genistoids sensu lato</taxon>
        <taxon>core genistoids</taxon>
        <taxon>Genisteae</taxon>
        <taxon>Lupinus</taxon>
    </lineage>
</organism>
<evidence type="ECO:0000256" key="6">
    <source>
        <dbReference type="ARBA" id="ARBA00023136"/>
    </source>
</evidence>